<dbReference type="InterPro" id="IPR022637">
    <property type="entry name" value="DNA_polIII_beta_cen"/>
</dbReference>
<protein>
    <recommendedName>
        <fullName evidence="3">Beta sliding clamp</fullName>
    </recommendedName>
    <alternativeName>
        <fullName evidence="11">Beta-clamp processivity factor</fullName>
    </alternativeName>
    <alternativeName>
        <fullName evidence="10">DNA polymerase III beta sliding clamp subunit</fullName>
    </alternativeName>
</protein>
<name>A0A917HAB0_9BACL</name>
<dbReference type="Pfam" id="PF02768">
    <property type="entry name" value="DNA_pol3_beta_3"/>
    <property type="match status" value="1"/>
</dbReference>
<evidence type="ECO:0000313" key="14">
    <source>
        <dbReference type="EMBL" id="GGG72675.1"/>
    </source>
</evidence>
<evidence type="ECO:0000256" key="6">
    <source>
        <dbReference type="ARBA" id="ARBA00022695"/>
    </source>
</evidence>
<keyword evidence="6" id="KW-0548">Nucleotidyltransferase</keyword>
<dbReference type="PANTHER" id="PTHR30478:SF0">
    <property type="entry name" value="BETA SLIDING CLAMP"/>
    <property type="match status" value="1"/>
</dbReference>
<dbReference type="GO" id="GO:0005737">
    <property type="term" value="C:cytoplasm"/>
    <property type="evidence" value="ECO:0007669"/>
    <property type="project" value="UniProtKB-SubCell"/>
</dbReference>
<dbReference type="GO" id="GO:0006271">
    <property type="term" value="P:DNA strand elongation involved in DNA replication"/>
    <property type="evidence" value="ECO:0007669"/>
    <property type="project" value="TreeGrafter"/>
</dbReference>
<evidence type="ECO:0000256" key="3">
    <source>
        <dbReference type="ARBA" id="ARBA00021035"/>
    </source>
</evidence>
<reference evidence="14 15" key="1">
    <citation type="journal article" date="2014" name="Int. J. Syst. Evol. Microbiol.">
        <title>Complete genome sequence of Corynebacterium casei LMG S-19264T (=DSM 44701T), isolated from a smear-ripened cheese.</title>
        <authorList>
            <consortium name="US DOE Joint Genome Institute (JGI-PGF)"/>
            <person name="Walter F."/>
            <person name="Albersmeier A."/>
            <person name="Kalinowski J."/>
            <person name="Ruckert C."/>
        </authorList>
    </citation>
    <scope>NUCLEOTIDE SEQUENCE [LARGE SCALE GENOMIC DNA]</scope>
    <source>
        <strain evidence="14 15">CGMCC 1.15286</strain>
    </source>
</reference>
<evidence type="ECO:0000256" key="9">
    <source>
        <dbReference type="ARBA" id="ARBA00023125"/>
    </source>
</evidence>
<dbReference type="Gene3D" id="3.10.150.10">
    <property type="entry name" value="DNA Polymerase III, subunit A, domain 2"/>
    <property type="match status" value="2"/>
</dbReference>
<dbReference type="Pfam" id="PF02767">
    <property type="entry name" value="DNA_pol3_beta_2"/>
    <property type="match status" value="1"/>
</dbReference>
<dbReference type="InterPro" id="IPR001001">
    <property type="entry name" value="DNA_polIII_beta"/>
</dbReference>
<proteinExistence type="inferred from homology"/>
<accession>A0A917HAB0</accession>
<evidence type="ECO:0000313" key="15">
    <source>
        <dbReference type="Proteomes" id="UP000600247"/>
    </source>
</evidence>
<evidence type="ECO:0000256" key="1">
    <source>
        <dbReference type="ARBA" id="ARBA00004496"/>
    </source>
</evidence>
<dbReference type="CDD" id="cd00140">
    <property type="entry name" value="beta_clamp"/>
    <property type="match status" value="1"/>
</dbReference>
<evidence type="ECO:0000256" key="8">
    <source>
        <dbReference type="ARBA" id="ARBA00022932"/>
    </source>
</evidence>
<evidence type="ECO:0000256" key="5">
    <source>
        <dbReference type="ARBA" id="ARBA00022679"/>
    </source>
</evidence>
<dbReference type="AlphaFoldDB" id="A0A917HAB0"/>
<comment type="caution">
    <text evidence="14">The sequence shown here is derived from an EMBL/GenBank/DDBJ whole genome shotgun (WGS) entry which is preliminary data.</text>
</comment>
<keyword evidence="7" id="KW-0235">DNA replication</keyword>
<comment type="similarity">
    <text evidence="2">Belongs to the beta sliding clamp family.</text>
</comment>
<keyword evidence="9" id="KW-0238">DNA-binding</keyword>
<dbReference type="PANTHER" id="PTHR30478">
    <property type="entry name" value="DNA POLYMERASE III SUBUNIT BETA"/>
    <property type="match status" value="1"/>
</dbReference>
<dbReference type="GO" id="GO:0009360">
    <property type="term" value="C:DNA polymerase III complex"/>
    <property type="evidence" value="ECO:0007669"/>
    <property type="project" value="InterPro"/>
</dbReference>
<evidence type="ECO:0000256" key="4">
    <source>
        <dbReference type="ARBA" id="ARBA00022490"/>
    </source>
</evidence>
<dbReference type="NCBIfam" id="TIGR00663">
    <property type="entry name" value="dnan"/>
    <property type="match status" value="1"/>
</dbReference>
<dbReference type="InterPro" id="IPR022635">
    <property type="entry name" value="DNA_polIII_beta_C"/>
</dbReference>
<gene>
    <name evidence="14" type="ORF">GCM10010918_30710</name>
</gene>
<dbReference type="Proteomes" id="UP000600247">
    <property type="component" value="Unassembled WGS sequence"/>
</dbReference>
<dbReference type="InterPro" id="IPR046938">
    <property type="entry name" value="DNA_clamp_sf"/>
</dbReference>
<comment type="subcellular location">
    <subcellularLocation>
        <location evidence="1">Cytoplasm</location>
    </subcellularLocation>
</comment>
<keyword evidence="4" id="KW-0963">Cytoplasm</keyword>
<evidence type="ECO:0000259" key="13">
    <source>
        <dbReference type="Pfam" id="PF02768"/>
    </source>
</evidence>
<evidence type="ECO:0000256" key="11">
    <source>
        <dbReference type="ARBA" id="ARBA00033276"/>
    </source>
</evidence>
<dbReference type="SUPFAM" id="SSF55979">
    <property type="entry name" value="DNA clamp"/>
    <property type="match status" value="2"/>
</dbReference>
<feature type="domain" description="DNA polymerase III beta sliding clamp C-terminal" evidence="13">
    <location>
        <begin position="88"/>
        <end position="195"/>
    </location>
</feature>
<dbReference type="GO" id="GO:0003887">
    <property type="term" value="F:DNA-directed DNA polymerase activity"/>
    <property type="evidence" value="ECO:0007669"/>
    <property type="project" value="UniProtKB-KW"/>
</dbReference>
<sequence length="212" mass="23499">MNYEHNDLKLTATDGVRLASRTLPVEQSSETSASVIIPGKNLNKVSKMLDEEDYSTEIEVSDNRIQFTCNETQVQSVLIEGTYPSIANVIPRSFLAEVTVELSYLLHAIERSTVLASESAVMMEVNSGKLVLLSRTAQIGDVQDEVPIEELKGDSFRIALNGKLFLDILRCIDCTYIQVKYTGKASPIVIKPLDRSQSALFLITPLRTADCR</sequence>
<dbReference type="EMBL" id="BMHY01000005">
    <property type="protein sequence ID" value="GGG72675.1"/>
    <property type="molecule type" value="Genomic_DNA"/>
</dbReference>
<keyword evidence="8" id="KW-0239">DNA-directed DNA polymerase</keyword>
<evidence type="ECO:0000256" key="10">
    <source>
        <dbReference type="ARBA" id="ARBA00030988"/>
    </source>
</evidence>
<dbReference type="SMART" id="SM00480">
    <property type="entry name" value="POL3Bc"/>
    <property type="match status" value="1"/>
</dbReference>
<organism evidence="14 15">
    <name type="scientific">Paenibacillus radicis</name>
    <name type="common">ex Gao et al. 2016</name>
    <dbReference type="NCBI Taxonomy" id="1737354"/>
    <lineage>
        <taxon>Bacteria</taxon>
        <taxon>Bacillati</taxon>
        <taxon>Bacillota</taxon>
        <taxon>Bacilli</taxon>
        <taxon>Bacillales</taxon>
        <taxon>Paenibacillaceae</taxon>
        <taxon>Paenibacillus</taxon>
    </lineage>
</organism>
<evidence type="ECO:0000256" key="7">
    <source>
        <dbReference type="ARBA" id="ARBA00022705"/>
    </source>
</evidence>
<keyword evidence="15" id="KW-1185">Reference proteome</keyword>
<dbReference type="GO" id="GO:0003677">
    <property type="term" value="F:DNA binding"/>
    <property type="evidence" value="ECO:0007669"/>
    <property type="project" value="UniProtKB-KW"/>
</dbReference>
<dbReference type="GO" id="GO:0008408">
    <property type="term" value="F:3'-5' exonuclease activity"/>
    <property type="evidence" value="ECO:0007669"/>
    <property type="project" value="InterPro"/>
</dbReference>
<feature type="domain" description="DNA polymerase III beta sliding clamp central" evidence="12">
    <location>
        <begin position="3"/>
        <end position="84"/>
    </location>
</feature>
<keyword evidence="5" id="KW-0808">Transferase</keyword>
<evidence type="ECO:0000256" key="2">
    <source>
        <dbReference type="ARBA" id="ARBA00010752"/>
    </source>
</evidence>
<evidence type="ECO:0000259" key="12">
    <source>
        <dbReference type="Pfam" id="PF02767"/>
    </source>
</evidence>